<comment type="caution">
    <text evidence="1">The sequence shown here is derived from an EMBL/GenBank/DDBJ whole genome shotgun (WGS) entry which is preliminary data.</text>
</comment>
<evidence type="ECO:0000313" key="2">
    <source>
        <dbReference type="Proteomes" id="UP000006322"/>
    </source>
</evidence>
<evidence type="ECO:0000313" key="1">
    <source>
        <dbReference type="EMBL" id="GAC34988.1"/>
    </source>
</evidence>
<accession>K7A222</accession>
<reference evidence="2" key="1">
    <citation type="journal article" date="2014" name="Environ. Microbiol.">
        <title>Comparative genomics of the marine bacterial genus Glaciecola reveals the high degree of genomic diversity and genomic characteristic for cold adaptation.</title>
        <authorList>
            <person name="Qin Q.L."/>
            <person name="Xie B.B."/>
            <person name="Yu Y."/>
            <person name="Shu Y.L."/>
            <person name="Rong J.C."/>
            <person name="Zhang Y.J."/>
            <person name="Zhao D.L."/>
            <person name="Chen X.L."/>
            <person name="Zhang X.Y."/>
            <person name="Chen B."/>
            <person name="Zhou B.C."/>
            <person name="Zhang Y.Z."/>
        </authorList>
    </citation>
    <scope>NUCLEOTIDE SEQUENCE [LARGE SCALE GENOMIC DNA]</scope>
    <source>
        <strain evidence="2">LMG 21857</strain>
    </source>
</reference>
<gene>
    <name evidence="1" type="ORF">GPLA_4109</name>
</gene>
<dbReference type="Proteomes" id="UP000006322">
    <property type="component" value="Unassembled WGS sequence"/>
</dbReference>
<proteinExistence type="predicted"/>
<dbReference type="AlphaFoldDB" id="K7A222"/>
<sequence>MGSECCPFFIMVTPPAQPQVNIFTDSQQQTHFAEICNALYERELITLAHASFTNISLLQRKLGGLRHHVKRAAYHFIHHTGPLTVDVHNASWQAKQSAHCIGKKHDLDKAQQWFTQHARSGLPVVVYVQNINGEYLELDSIDRIDKTEQRLHSNKFGWFHMDGRNVAQSGNSHKAMQLAADECTLLRPNNPAFSAACSGHTWNHRGRSQPRTLTLRELLLSGSINWKNFR</sequence>
<organism evidence="1 2">
    <name type="scientific">Paraglaciecola polaris LMG 21857</name>
    <dbReference type="NCBI Taxonomy" id="1129793"/>
    <lineage>
        <taxon>Bacteria</taxon>
        <taxon>Pseudomonadati</taxon>
        <taxon>Pseudomonadota</taxon>
        <taxon>Gammaproteobacteria</taxon>
        <taxon>Alteromonadales</taxon>
        <taxon>Alteromonadaceae</taxon>
        <taxon>Paraglaciecola</taxon>
    </lineage>
</organism>
<dbReference type="EMBL" id="BAER01000124">
    <property type="protein sequence ID" value="GAC34988.1"/>
    <property type="molecule type" value="Genomic_DNA"/>
</dbReference>
<name>K7A222_9ALTE</name>
<protein>
    <submittedName>
        <fullName evidence="1">Uncharacterized protein</fullName>
    </submittedName>
</protein>
<keyword evidence="2" id="KW-1185">Reference proteome</keyword>
<dbReference type="STRING" id="1129793.GPLA_4109"/>